<sequence length="53" mass="6069">MVEELAKVDRAMRDPLLHGALIQDFGRYALTWVDPAINAIRVHRLVQQLSGKR</sequence>
<dbReference type="AlphaFoldDB" id="A0A927M5K2"/>
<dbReference type="Proteomes" id="UP000649753">
    <property type="component" value="Unassembled WGS sequence"/>
</dbReference>
<gene>
    <name evidence="1" type="ORF">H4W31_001496</name>
</gene>
<evidence type="ECO:0000313" key="2">
    <source>
        <dbReference type="Proteomes" id="UP000649753"/>
    </source>
</evidence>
<reference evidence="1" key="1">
    <citation type="submission" date="2020-10" db="EMBL/GenBank/DDBJ databases">
        <title>Sequencing the genomes of 1000 actinobacteria strains.</title>
        <authorList>
            <person name="Klenk H.-P."/>
        </authorList>
    </citation>
    <scope>NUCLEOTIDE SEQUENCE</scope>
    <source>
        <strain evidence="1">DSM 46832</strain>
    </source>
</reference>
<organism evidence="1 2">
    <name type="scientific">Plantactinospora soyae</name>
    <dbReference type="NCBI Taxonomy" id="1544732"/>
    <lineage>
        <taxon>Bacteria</taxon>
        <taxon>Bacillati</taxon>
        <taxon>Actinomycetota</taxon>
        <taxon>Actinomycetes</taxon>
        <taxon>Micromonosporales</taxon>
        <taxon>Micromonosporaceae</taxon>
        <taxon>Plantactinospora</taxon>
    </lineage>
</organism>
<keyword evidence="2" id="KW-1185">Reference proteome</keyword>
<name>A0A927M5K2_9ACTN</name>
<evidence type="ECO:0000313" key="1">
    <source>
        <dbReference type="EMBL" id="MBE1485858.1"/>
    </source>
</evidence>
<comment type="caution">
    <text evidence="1">The sequence shown here is derived from an EMBL/GenBank/DDBJ whole genome shotgun (WGS) entry which is preliminary data.</text>
</comment>
<dbReference type="RefSeq" id="WP_192765983.1">
    <property type="nucleotide sequence ID" value="NZ_JADBEB010000001.1"/>
</dbReference>
<proteinExistence type="predicted"/>
<dbReference type="EMBL" id="JADBEB010000001">
    <property type="protein sequence ID" value="MBE1485858.1"/>
    <property type="molecule type" value="Genomic_DNA"/>
</dbReference>
<protein>
    <submittedName>
        <fullName evidence="1">Uncharacterized protein</fullName>
    </submittedName>
</protein>
<accession>A0A927M5K2</accession>